<sequence>MANPEDTLDPEPVDAEFEPADDSHAAGATAPKRGGALGHVLVFLLATVAGGAVGFAASRYVPAADMPDAGAAAERAALTSEITGLDTRLGALEAEDPAAAIALDIRSLEQRLATLEANGGSGSGGQTVDLSAIETRLDRLEVSANDASSGTAAQFDPSELEARLAALETAQSLTDARAQQALDASQSAGDGAALDPQVVQALTDRIMAVEASVDALAAPARSDPAIAGLRQDLVALQSELDTVRGLAETARDRADSAARTASSQPVDTGQASRQLAARALALTALREIARTGDGFEAERAALARLWRGQADLAAMAGYSRAGVPTLSELTASFPGDAIREAAGPGRVFFGLIEVRRTDGTDSDSGPLAMTALAERRLAENDLVGAVTIAERLDGEALETARDWLIQARARLDLDQRLQALRDALAAEAAEQGSDPT</sequence>
<dbReference type="Proteomes" id="UP000273675">
    <property type="component" value="Unassembled WGS sequence"/>
</dbReference>
<dbReference type="RefSeq" id="WP_121211528.1">
    <property type="nucleotide sequence ID" value="NZ_RBIM01000005.1"/>
</dbReference>
<evidence type="ECO:0000313" key="4">
    <source>
        <dbReference type="Proteomes" id="UP000273675"/>
    </source>
</evidence>
<proteinExistence type="predicted"/>
<dbReference type="EMBL" id="RBIM01000005">
    <property type="protein sequence ID" value="RKQ95976.1"/>
    <property type="molecule type" value="Genomic_DNA"/>
</dbReference>
<evidence type="ECO:0000256" key="1">
    <source>
        <dbReference type="SAM" id="MobiDB-lite"/>
    </source>
</evidence>
<gene>
    <name evidence="3" type="ORF">C7435_2224</name>
</gene>
<accession>A0A495D2H9</accession>
<reference evidence="3 4" key="1">
    <citation type="submission" date="2018-10" db="EMBL/GenBank/DDBJ databases">
        <title>Genomic Encyclopedia of Type Strains, Phase IV (KMG-IV): sequencing the most valuable type-strain genomes for metagenomic binning, comparative biology and taxonomic classification.</title>
        <authorList>
            <person name="Goeker M."/>
        </authorList>
    </citation>
    <scope>NUCLEOTIDE SEQUENCE [LARGE SCALE GENOMIC DNA]</scope>
    <source>
        <strain evidence="3 4">DSM 4734</strain>
    </source>
</reference>
<dbReference type="AlphaFoldDB" id="A0A495D2H9"/>
<name>A0A495D2H9_9PROT</name>
<feature type="compositionally biased region" description="Acidic residues" evidence="1">
    <location>
        <begin position="1"/>
        <end position="20"/>
    </location>
</feature>
<keyword evidence="2" id="KW-0472">Membrane</keyword>
<keyword evidence="2" id="KW-1133">Transmembrane helix</keyword>
<feature type="transmembrane region" description="Helical" evidence="2">
    <location>
        <begin position="36"/>
        <end position="57"/>
    </location>
</feature>
<comment type="caution">
    <text evidence="3">The sequence shown here is derived from an EMBL/GenBank/DDBJ whole genome shotgun (WGS) entry which is preliminary data.</text>
</comment>
<evidence type="ECO:0000313" key="3">
    <source>
        <dbReference type="EMBL" id="RKQ95976.1"/>
    </source>
</evidence>
<keyword evidence="2" id="KW-0812">Transmembrane</keyword>
<feature type="region of interest" description="Disordered" evidence="1">
    <location>
        <begin position="1"/>
        <end position="30"/>
    </location>
</feature>
<protein>
    <recommendedName>
        <fullName evidence="5">Inner membrane protein</fullName>
    </recommendedName>
</protein>
<evidence type="ECO:0000256" key="2">
    <source>
        <dbReference type="SAM" id="Phobius"/>
    </source>
</evidence>
<evidence type="ECO:0008006" key="5">
    <source>
        <dbReference type="Google" id="ProtNLM"/>
    </source>
</evidence>
<organism evidence="3 4">
    <name type="scientific">Maricaulis maris</name>
    <dbReference type="NCBI Taxonomy" id="74318"/>
    <lineage>
        <taxon>Bacteria</taxon>
        <taxon>Pseudomonadati</taxon>
        <taxon>Pseudomonadota</taxon>
        <taxon>Alphaproteobacteria</taxon>
        <taxon>Maricaulales</taxon>
        <taxon>Maricaulaceae</taxon>
        <taxon>Maricaulis</taxon>
    </lineage>
</organism>
<dbReference type="OrthoDB" id="7632659at2"/>